<dbReference type="PROSITE" id="PS01126">
    <property type="entry name" value="EF_TS_1"/>
    <property type="match status" value="1"/>
</dbReference>
<dbReference type="CDD" id="cd14275">
    <property type="entry name" value="UBA_EF-Ts"/>
    <property type="match status" value="1"/>
</dbReference>
<dbReference type="SUPFAM" id="SSF46934">
    <property type="entry name" value="UBA-like"/>
    <property type="match status" value="1"/>
</dbReference>
<keyword evidence="5" id="KW-0963">Cytoplasm</keyword>
<evidence type="ECO:0000256" key="2">
    <source>
        <dbReference type="ARBA" id="ARBA00016956"/>
    </source>
</evidence>
<dbReference type="Gene3D" id="1.10.8.10">
    <property type="entry name" value="DNA helicase RuvA subunit, C-terminal domain"/>
    <property type="match status" value="1"/>
</dbReference>
<dbReference type="Pfam" id="PF00889">
    <property type="entry name" value="EF_TS"/>
    <property type="match status" value="1"/>
</dbReference>
<dbReference type="GO" id="GO:0005737">
    <property type="term" value="C:cytoplasm"/>
    <property type="evidence" value="ECO:0007669"/>
    <property type="project" value="UniProtKB-SubCell"/>
</dbReference>
<dbReference type="NCBIfam" id="TIGR00116">
    <property type="entry name" value="tsf"/>
    <property type="match status" value="1"/>
</dbReference>
<evidence type="ECO:0000313" key="10">
    <source>
        <dbReference type="Proteomes" id="UP000824076"/>
    </source>
</evidence>
<reference evidence="9" key="2">
    <citation type="journal article" date="2021" name="PeerJ">
        <title>Extensive microbial diversity within the chicken gut microbiome revealed by metagenomics and culture.</title>
        <authorList>
            <person name="Gilroy R."/>
            <person name="Ravi A."/>
            <person name="Getino M."/>
            <person name="Pursley I."/>
            <person name="Horton D.L."/>
            <person name="Alikhan N.F."/>
            <person name="Baker D."/>
            <person name="Gharbi K."/>
            <person name="Hall N."/>
            <person name="Watson M."/>
            <person name="Adriaenssens E.M."/>
            <person name="Foster-Nyarko E."/>
            <person name="Jarju S."/>
            <person name="Secka A."/>
            <person name="Antonio M."/>
            <person name="Oren A."/>
            <person name="Chaudhuri R.R."/>
            <person name="La Ragione R."/>
            <person name="Hildebrand F."/>
            <person name="Pallen M.J."/>
        </authorList>
    </citation>
    <scope>NUCLEOTIDE SEQUENCE</scope>
    <source>
        <strain evidence="9">17073</strain>
    </source>
</reference>
<dbReference type="InterPro" id="IPR009060">
    <property type="entry name" value="UBA-like_sf"/>
</dbReference>
<dbReference type="Gene3D" id="1.10.286.20">
    <property type="match status" value="1"/>
</dbReference>
<evidence type="ECO:0000256" key="1">
    <source>
        <dbReference type="ARBA" id="ARBA00005532"/>
    </source>
</evidence>
<organism evidence="9 10">
    <name type="scientific">Candidatus Limisoma intestinavium</name>
    <dbReference type="NCBI Taxonomy" id="2840856"/>
    <lineage>
        <taxon>Bacteria</taxon>
        <taxon>Pseudomonadati</taxon>
        <taxon>Bacteroidota</taxon>
        <taxon>Bacteroidia</taxon>
        <taxon>Bacteroidales</taxon>
        <taxon>Candidatus Limisoma</taxon>
    </lineage>
</organism>
<dbReference type="Proteomes" id="UP000824076">
    <property type="component" value="Unassembled WGS sequence"/>
</dbReference>
<keyword evidence="3 5" id="KW-0251">Elongation factor</keyword>
<gene>
    <name evidence="5" type="primary">tsf</name>
    <name evidence="9" type="ORF">IAD18_07155</name>
</gene>
<accession>A0A9D1IKS0</accession>
<evidence type="ECO:0000256" key="5">
    <source>
        <dbReference type="HAMAP-Rule" id="MF_00050"/>
    </source>
</evidence>
<evidence type="ECO:0000313" key="9">
    <source>
        <dbReference type="EMBL" id="HIU39425.1"/>
    </source>
</evidence>
<evidence type="ECO:0000256" key="4">
    <source>
        <dbReference type="ARBA" id="ARBA00022917"/>
    </source>
</evidence>
<dbReference type="InterPro" id="IPR014039">
    <property type="entry name" value="Transl_elong_EFTs/EF1B_dimer"/>
</dbReference>
<dbReference type="InterPro" id="IPR018101">
    <property type="entry name" value="Transl_elong_Ts_CS"/>
</dbReference>
<dbReference type="PROSITE" id="PS01127">
    <property type="entry name" value="EF_TS_2"/>
    <property type="match status" value="1"/>
</dbReference>
<dbReference type="EMBL" id="DVMS01000199">
    <property type="protein sequence ID" value="HIU39425.1"/>
    <property type="molecule type" value="Genomic_DNA"/>
</dbReference>
<protein>
    <recommendedName>
        <fullName evidence="2 5">Elongation factor Ts</fullName>
        <shortName evidence="5">EF-Ts</shortName>
    </recommendedName>
</protein>
<evidence type="ECO:0000256" key="7">
    <source>
        <dbReference type="RuleBase" id="RU000643"/>
    </source>
</evidence>
<proteinExistence type="inferred from homology"/>
<dbReference type="HAMAP" id="MF_00050">
    <property type="entry name" value="EF_Ts"/>
    <property type="match status" value="1"/>
</dbReference>
<dbReference type="FunFam" id="1.10.286.20:FF:000001">
    <property type="entry name" value="Elongation factor Ts"/>
    <property type="match status" value="1"/>
</dbReference>
<evidence type="ECO:0000256" key="6">
    <source>
        <dbReference type="RuleBase" id="RU000642"/>
    </source>
</evidence>
<comment type="caution">
    <text evidence="9">The sequence shown here is derived from an EMBL/GenBank/DDBJ whole genome shotgun (WGS) entry which is preliminary data.</text>
</comment>
<keyword evidence="4 5" id="KW-0648">Protein biosynthesis</keyword>
<dbReference type="Gene3D" id="3.30.479.20">
    <property type="entry name" value="Elongation factor Ts, dimerisation domain"/>
    <property type="match status" value="2"/>
</dbReference>
<evidence type="ECO:0000259" key="8">
    <source>
        <dbReference type="Pfam" id="PF00889"/>
    </source>
</evidence>
<sequence>MAVTIADITKLRKLTGAGMMDCKKALEETNCDIDAAVEIIRKKGQAVAAKREDREASEGCVLSAAEGSFCAIVALKCETDFVAKNEGFVALTRSILDAAMAAKAKSLDEVKALTVDGRTVADLIVEEIGKTGEKMELGAYECLEGAGTTCYDHLGNKLSTIVTFNKPVERQVGRNVAMQVASMNPISVNRAEVPQNVVAQELDIAREKARQEGKKEEMLDKIAEGRLNKFYKESCLLEQEFIMDAQYSVEKYLKSVDPELTAVAFKRVNLNED</sequence>
<dbReference type="GO" id="GO:0003746">
    <property type="term" value="F:translation elongation factor activity"/>
    <property type="evidence" value="ECO:0007669"/>
    <property type="project" value="UniProtKB-UniRule"/>
</dbReference>
<dbReference type="SUPFAM" id="SSF54713">
    <property type="entry name" value="Elongation factor Ts (EF-Ts), dimerisation domain"/>
    <property type="match status" value="1"/>
</dbReference>
<dbReference type="FunFam" id="1.10.8.10:FF:000001">
    <property type="entry name" value="Elongation factor Ts"/>
    <property type="match status" value="1"/>
</dbReference>
<comment type="function">
    <text evidence="5 6">Associates with the EF-Tu.GDP complex and induces the exchange of GDP to GTP. It remains bound to the aminoacyl-tRNA.EF-Tu.GTP complex up to the GTP hydrolysis stage on the ribosome.</text>
</comment>
<dbReference type="PANTHER" id="PTHR11741">
    <property type="entry name" value="ELONGATION FACTOR TS"/>
    <property type="match status" value="1"/>
</dbReference>
<dbReference type="AlphaFoldDB" id="A0A9D1IKS0"/>
<feature type="region of interest" description="Involved in Mg(2+) ion dislocation from EF-Tu" evidence="5">
    <location>
        <begin position="79"/>
        <end position="82"/>
    </location>
</feature>
<dbReference type="PANTHER" id="PTHR11741:SF0">
    <property type="entry name" value="ELONGATION FACTOR TS, MITOCHONDRIAL"/>
    <property type="match status" value="1"/>
</dbReference>
<name>A0A9D1IKS0_9BACT</name>
<dbReference type="InterPro" id="IPR036402">
    <property type="entry name" value="EF-Ts_dimer_sf"/>
</dbReference>
<comment type="subcellular location">
    <subcellularLocation>
        <location evidence="5 7">Cytoplasm</location>
    </subcellularLocation>
</comment>
<evidence type="ECO:0000256" key="3">
    <source>
        <dbReference type="ARBA" id="ARBA00022768"/>
    </source>
</evidence>
<feature type="domain" description="Translation elongation factor EFTs/EF1B dimerisation" evidence="8">
    <location>
        <begin position="71"/>
        <end position="271"/>
    </location>
</feature>
<comment type="similarity">
    <text evidence="1 5 6">Belongs to the EF-Ts family.</text>
</comment>
<dbReference type="InterPro" id="IPR001816">
    <property type="entry name" value="Transl_elong_EFTs/EF1B"/>
</dbReference>
<reference evidence="9" key="1">
    <citation type="submission" date="2020-10" db="EMBL/GenBank/DDBJ databases">
        <authorList>
            <person name="Gilroy R."/>
        </authorList>
    </citation>
    <scope>NUCLEOTIDE SEQUENCE</scope>
    <source>
        <strain evidence="9">17073</strain>
    </source>
</reference>